<dbReference type="Pfam" id="PF01144">
    <property type="entry name" value="CoA_trans"/>
    <property type="match status" value="1"/>
</dbReference>
<dbReference type="PANTHER" id="PTHR43293">
    <property type="entry name" value="ACETATE COA-TRANSFERASE YDIF"/>
    <property type="match status" value="1"/>
</dbReference>
<dbReference type="RefSeq" id="WP_354367394.1">
    <property type="nucleotide sequence ID" value="NZ_JBEPMA010000003.1"/>
</dbReference>
<sequence>MSKVMELKDAIAKYVEDGDVISLGGFTTNRKPYAAVNEILRQGQKDFIVEAGPAGGDWDTLIGAGRVKAYINCYTANSGYTNVSRRFRAAIENGELLMEDYSQDVEMQRIHAAALGLPYLPCRLMMGSSLVDEWGISKEERAKIDKLPNDKFIYVENPFKEGEKLVAAPVPEIDTAIIHVQMASPDGTTRILGNTFHDVDIAIAARKVIVTCEELVSDEYIKNFDAADNKIPGFCVDAVVHVPYGAHPSQCYDYYDYDADFYKMYNVVSKTQEDFDAFLDEWVYAMKDYDEYLNKLGATRLIGLNNVPGFGYATDVLKKEGEDK</sequence>
<proteinExistence type="inferred from homology"/>
<comment type="similarity">
    <text evidence="1">Belongs to the 3-oxoacid CoA-transferase subunit B family.</text>
</comment>
<evidence type="ECO:0000313" key="2">
    <source>
        <dbReference type="EMBL" id="MET3617190.1"/>
    </source>
</evidence>
<dbReference type="InterPro" id="IPR037171">
    <property type="entry name" value="NagB/RpiA_transferase-like"/>
</dbReference>
<evidence type="ECO:0000313" key="3">
    <source>
        <dbReference type="Proteomes" id="UP001549162"/>
    </source>
</evidence>
<dbReference type="SUPFAM" id="SSF100950">
    <property type="entry name" value="NagB/RpiA/CoA transferase-like"/>
    <property type="match status" value="1"/>
</dbReference>
<protein>
    <submittedName>
        <fullName evidence="2">Glutaconate CoA-transferase subunit A</fullName>
        <ecNumber evidence="2">2.8.3.12</ecNumber>
    </submittedName>
</protein>
<reference evidence="2 3" key="1">
    <citation type="submission" date="2024-06" db="EMBL/GenBank/DDBJ databases">
        <title>Genomic Encyclopedia of Type Strains, Phase IV (KMG-IV): sequencing the most valuable type-strain genomes for metagenomic binning, comparative biology and taxonomic classification.</title>
        <authorList>
            <person name="Goeker M."/>
        </authorList>
    </citation>
    <scope>NUCLEOTIDE SEQUENCE [LARGE SCALE GENOMIC DNA]</scope>
    <source>
        <strain evidence="2 3">DSM 21460</strain>
    </source>
</reference>
<organism evidence="2 3">
    <name type="scientific">Peptoniphilus olsenii</name>
    <dbReference type="NCBI Taxonomy" id="411570"/>
    <lineage>
        <taxon>Bacteria</taxon>
        <taxon>Bacillati</taxon>
        <taxon>Bacillota</taxon>
        <taxon>Tissierellia</taxon>
        <taxon>Tissierellales</taxon>
        <taxon>Peptoniphilaceae</taxon>
        <taxon>Peptoniphilus</taxon>
    </lineage>
</organism>
<dbReference type="GO" id="GO:0018730">
    <property type="term" value="F:glutaconate CoA-transferase activity"/>
    <property type="evidence" value="ECO:0007669"/>
    <property type="project" value="UniProtKB-EC"/>
</dbReference>
<dbReference type="Proteomes" id="UP001549162">
    <property type="component" value="Unassembled WGS sequence"/>
</dbReference>
<accession>A0ABV2J8T6</accession>
<dbReference type="EC" id="2.8.3.12" evidence="2"/>
<dbReference type="EMBL" id="JBEPMA010000003">
    <property type="protein sequence ID" value="MET3617190.1"/>
    <property type="molecule type" value="Genomic_DNA"/>
</dbReference>
<dbReference type="PANTHER" id="PTHR43293:SF3">
    <property type="entry name" value="CHOLESTEROL RING-CLEAVING HYDROLASE IPDB SUBUNIT"/>
    <property type="match status" value="1"/>
</dbReference>
<evidence type="ECO:0000256" key="1">
    <source>
        <dbReference type="ARBA" id="ARBA00007047"/>
    </source>
</evidence>
<dbReference type="SMART" id="SM00882">
    <property type="entry name" value="CoA_trans"/>
    <property type="match status" value="1"/>
</dbReference>
<keyword evidence="3" id="KW-1185">Reference proteome</keyword>
<dbReference type="Gene3D" id="3.40.1080.10">
    <property type="entry name" value="Glutaconate Coenzyme A-transferase"/>
    <property type="match status" value="1"/>
</dbReference>
<dbReference type="InterPro" id="IPR004165">
    <property type="entry name" value="CoA_trans_fam_I"/>
</dbReference>
<name>A0ABV2J8T6_9FIRM</name>
<keyword evidence="2" id="KW-0808">Transferase</keyword>
<dbReference type="Gene3D" id="3.30.30.40">
    <property type="match status" value="1"/>
</dbReference>
<gene>
    <name evidence="2" type="ORF">ABID14_000818</name>
</gene>
<comment type="caution">
    <text evidence="2">The sequence shown here is derived from an EMBL/GenBank/DDBJ whole genome shotgun (WGS) entry which is preliminary data.</text>
</comment>